<keyword evidence="1" id="KW-1133">Transmembrane helix</keyword>
<keyword evidence="1" id="KW-0812">Transmembrane</keyword>
<evidence type="ECO:0000259" key="3">
    <source>
        <dbReference type="Pfam" id="PF13439"/>
    </source>
</evidence>
<dbReference type="Gene3D" id="3.40.50.2000">
    <property type="entry name" value="Glycogen Phosphorylase B"/>
    <property type="match status" value="2"/>
</dbReference>
<dbReference type="PANTHER" id="PTHR45947">
    <property type="entry name" value="SULFOQUINOVOSYL TRANSFERASE SQD2"/>
    <property type="match status" value="1"/>
</dbReference>
<feature type="domain" description="Glycosyltransferase subfamily 4-like N-terminal" evidence="3">
    <location>
        <begin position="15"/>
        <end position="172"/>
    </location>
</feature>
<dbReference type="Pfam" id="PF13439">
    <property type="entry name" value="Glyco_transf_4"/>
    <property type="match status" value="1"/>
</dbReference>
<feature type="domain" description="Glycosyl transferase family 1" evidence="2">
    <location>
        <begin position="194"/>
        <end position="354"/>
    </location>
</feature>
<comment type="caution">
    <text evidence="4">The sequence shown here is derived from an EMBL/GenBank/DDBJ whole genome shotgun (WGS) entry which is preliminary data.</text>
</comment>
<keyword evidence="1" id="KW-0472">Membrane</keyword>
<dbReference type="Pfam" id="PF00534">
    <property type="entry name" value="Glycos_transf_1"/>
    <property type="match status" value="1"/>
</dbReference>
<reference evidence="4 5" key="1">
    <citation type="journal article" date="2016" name="Nat. Commun.">
        <title>Thousands of microbial genomes shed light on interconnected biogeochemical processes in an aquifer system.</title>
        <authorList>
            <person name="Anantharaman K."/>
            <person name="Brown C.T."/>
            <person name="Hug L.A."/>
            <person name="Sharon I."/>
            <person name="Castelle C.J."/>
            <person name="Probst A.J."/>
            <person name="Thomas B.C."/>
            <person name="Singh A."/>
            <person name="Wilkins M.J."/>
            <person name="Karaoz U."/>
            <person name="Brodie E.L."/>
            <person name="Williams K.H."/>
            <person name="Hubbard S.S."/>
            <person name="Banfield J.F."/>
        </authorList>
    </citation>
    <scope>NUCLEOTIDE SEQUENCE [LARGE SCALE GENOMIC DNA]</scope>
</reference>
<dbReference type="Proteomes" id="UP000178385">
    <property type="component" value="Unassembled WGS sequence"/>
</dbReference>
<dbReference type="AlphaFoldDB" id="A0A1G1Y7D3"/>
<organism evidence="4 5">
    <name type="scientific">Candidatus Buchananbacteria bacterium RIFCSPHIGHO2_01_FULL_47_11b</name>
    <dbReference type="NCBI Taxonomy" id="1797537"/>
    <lineage>
        <taxon>Bacteria</taxon>
        <taxon>Candidatus Buchananiibacteriota</taxon>
    </lineage>
</organism>
<evidence type="ECO:0000313" key="5">
    <source>
        <dbReference type="Proteomes" id="UP000178385"/>
    </source>
</evidence>
<feature type="transmembrane region" description="Helical" evidence="1">
    <location>
        <begin position="83"/>
        <end position="101"/>
    </location>
</feature>
<protein>
    <recommendedName>
        <fullName evidence="6">Glycosyltransferase subfamily 4-like N-terminal domain-containing protein</fullName>
    </recommendedName>
</protein>
<dbReference type="SUPFAM" id="SSF53756">
    <property type="entry name" value="UDP-Glycosyltransferase/glycogen phosphorylase"/>
    <property type="match status" value="1"/>
</dbReference>
<evidence type="ECO:0000313" key="4">
    <source>
        <dbReference type="EMBL" id="OGY48242.1"/>
    </source>
</evidence>
<dbReference type="PANTHER" id="PTHR45947:SF3">
    <property type="entry name" value="SULFOQUINOVOSYL TRANSFERASE SQD2"/>
    <property type="match status" value="1"/>
</dbReference>
<sequence length="376" mass="42071">MRKSLLITLQFPPQIGGVQTYLSEITRHVPSEWVDVLAPGDMKQEVVEDGVRITRATFTTKILWPRWIPVLFRLFALTFQRKYSLLIAGQVLPVGIAVFIVSRLTKVPYIIFAHGMDVLIPLKSTRKRSISQRIFKNAERIFCPSEYSRQLVISLGVDETRCKVLHPCIDASSMIRVTDDMRKSVRSRFGIRADTVLLTVARLVKRKGHMSVLQALAGIRSEIPDFQYVIVGDGPMAEAIDAEIIRLRLGDIVIRTSLVDPPTLNVLYDIADVFVLPVLPDPAGEDVEGFGIVYQEALVHDAAVIASDCGGVPDAVGDTARLINPGNMGQLTEALKLLITDPVERELLVQRGRRLIAQRTWEHELLPLTEIIRRTI</sequence>
<dbReference type="InterPro" id="IPR050194">
    <property type="entry name" value="Glycosyltransferase_grp1"/>
</dbReference>
<proteinExistence type="predicted"/>
<accession>A0A1G1Y7D3</accession>
<name>A0A1G1Y7D3_9BACT</name>
<evidence type="ECO:0000259" key="2">
    <source>
        <dbReference type="Pfam" id="PF00534"/>
    </source>
</evidence>
<dbReference type="InterPro" id="IPR001296">
    <property type="entry name" value="Glyco_trans_1"/>
</dbReference>
<dbReference type="CDD" id="cd03801">
    <property type="entry name" value="GT4_PimA-like"/>
    <property type="match status" value="1"/>
</dbReference>
<gene>
    <name evidence="4" type="ORF">A2840_00575</name>
</gene>
<dbReference type="EMBL" id="MHIG01000002">
    <property type="protein sequence ID" value="OGY48242.1"/>
    <property type="molecule type" value="Genomic_DNA"/>
</dbReference>
<evidence type="ECO:0000256" key="1">
    <source>
        <dbReference type="SAM" id="Phobius"/>
    </source>
</evidence>
<dbReference type="GO" id="GO:0016757">
    <property type="term" value="F:glycosyltransferase activity"/>
    <property type="evidence" value="ECO:0007669"/>
    <property type="project" value="InterPro"/>
</dbReference>
<evidence type="ECO:0008006" key="6">
    <source>
        <dbReference type="Google" id="ProtNLM"/>
    </source>
</evidence>
<dbReference type="InterPro" id="IPR028098">
    <property type="entry name" value="Glyco_trans_4-like_N"/>
</dbReference>